<proteinExistence type="inferred from homology"/>
<dbReference type="GO" id="GO:0050311">
    <property type="term" value="F:sulfite reductase (ferredoxin) activity"/>
    <property type="evidence" value="ECO:0007669"/>
    <property type="project" value="UniProtKB-EC"/>
</dbReference>
<dbReference type="GO" id="GO:0051539">
    <property type="term" value="F:4 iron, 4 sulfur cluster binding"/>
    <property type="evidence" value="ECO:0007669"/>
    <property type="project" value="UniProtKB-KW"/>
</dbReference>
<dbReference type="Gene3D" id="3.30.413.10">
    <property type="entry name" value="Sulfite Reductase Hemoprotein, domain 1"/>
    <property type="match status" value="2"/>
</dbReference>
<dbReference type="HOGENOM" id="CLU_015667_2_3_0"/>
<name>I0IG12_PHYMF</name>
<evidence type="ECO:0000313" key="10">
    <source>
        <dbReference type="EMBL" id="BAM04200.1"/>
    </source>
</evidence>
<feature type="domain" description="Nitrite/Sulfite reductase ferredoxin-like" evidence="9">
    <location>
        <begin position="104"/>
        <end position="164"/>
    </location>
</feature>
<evidence type="ECO:0000259" key="8">
    <source>
        <dbReference type="Pfam" id="PF01077"/>
    </source>
</evidence>
<dbReference type="EC" id="1.8.7.1" evidence="10"/>
<sequence length="587" mass="63847">MCGTADLTNDTFSPEQQAYLENLLGQLDLAAAFVRPTAEAAQEVTVHGTPYEDLAGEEVLKAEKHPWEYWPRMKLSAREGRFAEGGDNFMFKHHGMFNVAPAQAGYMCRLRIPGGLLRGDQLAMLADAAEEMGGGYAHLTTRGNLQVREIQPPDMIRFLERLYEIGLTAKGSGADSVRNITLSPTSGFDPGELIDLREQATDTHHLILNSRDLHGLPRKFNIAFDTGGHASCVSDTNDIGYLATEVADDGGETRILCEVMLGGITGHGDFARPTGWFLRPDDTVAASAAMLQVFVEHGDRTNRKRARLKYVLDAHGDDWFVERAQEKLDAMVEAGEAAAGARFERIDRDRCTPRATIDRLAHVGVHEQADGRFHVGVVFPAGRLSPGQMRGIGALAKRYGKNDVRLTVWQNLLIPHVDGRDVAAVEAGLAELGLASSKTSFHAGAVACTGKWACKYGAAHTKENLVPIVEHLAERFELDSPINLHVTGCANSCAQHYIGDVGLLGATTADGEEAFQVFLGGGSDADQGIGRHLAGPVPAPRVKHLLEQVVATYLQRREGSETFLAFTRRHEIEELQELFAQEEAVAG</sequence>
<keyword evidence="3" id="KW-0349">Heme</keyword>
<dbReference type="InterPro" id="IPR006067">
    <property type="entry name" value="NO2/SO3_Rdtase_4Fe4S_dom"/>
</dbReference>
<evidence type="ECO:0000259" key="9">
    <source>
        <dbReference type="Pfam" id="PF03460"/>
    </source>
</evidence>
<dbReference type="InterPro" id="IPR012798">
    <property type="entry name" value="Cbl_synth_CobG-like"/>
</dbReference>
<dbReference type="GO" id="GO:0046872">
    <property type="term" value="F:metal ion binding"/>
    <property type="evidence" value="ECO:0007669"/>
    <property type="project" value="UniProtKB-KW"/>
</dbReference>
<dbReference type="InterPro" id="IPR006066">
    <property type="entry name" value="NO2/SO3_Rdtase_FeS/sirohaem_BS"/>
</dbReference>
<dbReference type="SUPFAM" id="SSF55124">
    <property type="entry name" value="Nitrite/Sulfite reductase N-terminal domain-like"/>
    <property type="match status" value="2"/>
</dbReference>
<dbReference type="PANTHER" id="PTHR32439">
    <property type="entry name" value="FERREDOXIN--NITRITE REDUCTASE, CHLOROPLASTIC"/>
    <property type="match status" value="1"/>
</dbReference>
<evidence type="ECO:0000256" key="3">
    <source>
        <dbReference type="ARBA" id="ARBA00022617"/>
    </source>
</evidence>
<keyword evidence="6" id="KW-0408">Iron</keyword>
<dbReference type="InterPro" id="IPR051329">
    <property type="entry name" value="NIR_SIR_4Fe-4S"/>
</dbReference>
<dbReference type="InterPro" id="IPR005117">
    <property type="entry name" value="NiRdtase/SiRdtase_haem-b_fer"/>
</dbReference>
<dbReference type="InterPro" id="IPR036136">
    <property type="entry name" value="Nit/Sulf_reduc_fer-like_dom_sf"/>
</dbReference>
<keyword evidence="11" id="KW-1185">Reference proteome</keyword>
<dbReference type="Pfam" id="PF03460">
    <property type="entry name" value="NIR_SIR_ferr"/>
    <property type="match status" value="2"/>
</dbReference>
<feature type="domain" description="Nitrite/Sulfite reductase ferredoxin-like" evidence="9">
    <location>
        <begin position="366"/>
        <end position="431"/>
    </location>
</feature>
<dbReference type="PROSITE" id="PS00365">
    <property type="entry name" value="NIR_SIR"/>
    <property type="match status" value="1"/>
</dbReference>
<dbReference type="PRINTS" id="PR00397">
    <property type="entry name" value="SIROHAEM"/>
</dbReference>
<evidence type="ECO:0000313" key="11">
    <source>
        <dbReference type="Proteomes" id="UP000007881"/>
    </source>
</evidence>
<dbReference type="InterPro" id="IPR045854">
    <property type="entry name" value="NO2/SO3_Rdtase_4Fe4S_sf"/>
</dbReference>
<dbReference type="Gene3D" id="3.90.480.10">
    <property type="entry name" value="Sulfite Reductase Hemoprotein,Domain 2"/>
    <property type="match status" value="1"/>
</dbReference>
<dbReference type="KEGG" id="phm:PSMK_20410"/>
<keyword evidence="5 10" id="KW-0560">Oxidoreductase</keyword>
<keyword evidence="2" id="KW-0004">4Fe-4S</keyword>
<dbReference type="GO" id="GO:0020037">
    <property type="term" value="F:heme binding"/>
    <property type="evidence" value="ECO:0007669"/>
    <property type="project" value="InterPro"/>
</dbReference>
<evidence type="ECO:0000256" key="7">
    <source>
        <dbReference type="ARBA" id="ARBA00023014"/>
    </source>
</evidence>
<evidence type="ECO:0000256" key="5">
    <source>
        <dbReference type="ARBA" id="ARBA00023002"/>
    </source>
</evidence>
<dbReference type="NCBIfam" id="NF007126">
    <property type="entry name" value="PRK09567.1"/>
    <property type="match status" value="1"/>
</dbReference>
<dbReference type="PATRIC" id="fig|1142394.8.peg.2105"/>
<feature type="domain" description="Nitrite/sulphite reductase 4Fe-4S" evidence="8">
    <location>
        <begin position="447"/>
        <end position="579"/>
    </location>
</feature>
<dbReference type="EMBL" id="AP012338">
    <property type="protein sequence ID" value="BAM04200.1"/>
    <property type="molecule type" value="Genomic_DNA"/>
</dbReference>
<organism evidence="10 11">
    <name type="scientific">Phycisphaera mikurensis (strain NBRC 102666 / KCTC 22515 / FYK2301M01)</name>
    <dbReference type="NCBI Taxonomy" id="1142394"/>
    <lineage>
        <taxon>Bacteria</taxon>
        <taxon>Pseudomonadati</taxon>
        <taxon>Planctomycetota</taxon>
        <taxon>Phycisphaerae</taxon>
        <taxon>Phycisphaerales</taxon>
        <taxon>Phycisphaeraceae</taxon>
        <taxon>Phycisphaera</taxon>
    </lineage>
</organism>
<dbReference type="AlphaFoldDB" id="I0IG12"/>
<keyword evidence="4" id="KW-0479">Metal-binding</keyword>
<dbReference type="STRING" id="1142394.PSMK_20410"/>
<dbReference type="Proteomes" id="UP000007881">
    <property type="component" value="Chromosome"/>
</dbReference>
<comment type="similarity">
    <text evidence="1">Belongs to the nitrite and sulfite reductase 4Fe-4S domain family.</text>
</comment>
<accession>I0IG12</accession>
<gene>
    <name evidence="10" type="ordered locus">PSMK_20410</name>
</gene>
<feature type="domain" description="Nitrite/sulphite reductase 4Fe-4S" evidence="8">
    <location>
        <begin position="174"/>
        <end position="328"/>
    </location>
</feature>
<evidence type="ECO:0000256" key="6">
    <source>
        <dbReference type="ARBA" id="ARBA00023004"/>
    </source>
</evidence>
<protein>
    <submittedName>
        <fullName evidence="10">Putative sulfite reductase</fullName>
        <ecNumber evidence="10">1.8.7.1</ecNumber>
    </submittedName>
</protein>
<dbReference type="NCBIfam" id="TIGR02435">
    <property type="entry name" value="CobG"/>
    <property type="match status" value="1"/>
</dbReference>
<evidence type="ECO:0000256" key="2">
    <source>
        <dbReference type="ARBA" id="ARBA00022485"/>
    </source>
</evidence>
<dbReference type="RefSeq" id="WP_014437418.1">
    <property type="nucleotide sequence ID" value="NC_017080.1"/>
</dbReference>
<evidence type="ECO:0000256" key="4">
    <source>
        <dbReference type="ARBA" id="ARBA00022723"/>
    </source>
</evidence>
<evidence type="ECO:0000256" key="1">
    <source>
        <dbReference type="ARBA" id="ARBA00010429"/>
    </source>
</evidence>
<dbReference type="SUPFAM" id="SSF56014">
    <property type="entry name" value="Nitrite and sulphite reductase 4Fe-4S domain-like"/>
    <property type="match status" value="2"/>
</dbReference>
<dbReference type="Pfam" id="PF01077">
    <property type="entry name" value="NIR_SIR"/>
    <property type="match status" value="2"/>
</dbReference>
<keyword evidence="7" id="KW-0411">Iron-sulfur</keyword>
<dbReference type="PANTHER" id="PTHR32439:SF0">
    <property type="entry name" value="FERREDOXIN--NITRITE REDUCTASE, CHLOROPLASTIC"/>
    <property type="match status" value="1"/>
</dbReference>
<reference evidence="10 11" key="1">
    <citation type="submission" date="2012-02" db="EMBL/GenBank/DDBJ databases">
        <title>Complete genome sequence of Phycisphaera mikurensis NBRC 102666.</title>
        <authorList>
            <person name="Ankai A."/>
            <person name="Hosoyama A."/>
            <person name="Terui Y."/>
            <person name="Sekine M."/>
            <person name="Fukai R."/>
            <person name="Kato Y."/>
            <person name="Nakamura S."/>
            <person name="Yamada-Narita S."/>
            <person name="Kawakoshi A."/>
            <person name="Fukunaga Y."/>
            <person name="Yamazaki S."/>
            <person name="Fujita N."/>
        </authorList>
    </citation>
    <scope>NUCLEOTIDE SEQUENCE [LARGE SCALE GENOMIC DNA]</scope>
    <source>
        <strain evidence="11">NBRC 102666 / KCTC 22515 / FYK2301M01</strain>
    </source>
</reference>
<dbReference type="eggNOG" id="COG0155">
    <property type="taxonomic scope" value="Bacteria"/>
</dbReference>